<keyword evidence="2" id="KW-0732">Signal</keyword>
<dbReference type="PIRSF" id="PIRSF017082">
    <property type="entry name" value="YflP"/>
    <property type="match status" value="1"/>
</dbReference>
<dbReference type="PANTHER" id="PTHR42928:SF5">
    <property type="entry name" value="BLR1237 PROTEIN"/>
    <property type="match status" value="1"/>
</dbReference>
<dbReference type="PANTHER" id="PTHR42928">
    <property type="entry name" value="TRICARBOXYLATE-BINDING PROTEIN"/>
    <property type="match status" value="1"/>
</dbReference>
<evidence type="ECO:0000256" key="2">
    <source>
        <dbReference type="SAM" id="SignalP"/>
    </source>
</evidence>
<dbReference type="SUPFAM" id="SSF53850">
    <property type="entry name" value="Periplasmic binding protein-like II"/>
    <property type="match status" value="1"/>
</dbReference>
<evidence type="ECO:0000313" key="4">
    <source>
        <dbReference type="Proteomes" id="UP000509579"/>
    </source>
</evidence>
<protein>
    <submittedName>
        <fullName evidence="3">Tripartite tricarboxylate transporter substrate binding protein</fullName>
    </submittedName>
</protein>
<organism evidence="3 4">
    <name type="scientific">Comamonas antarctica</name>
    <dbReference type="NCBI Taxonomy" id="2743470"/>
    <lineage>
        <taxon>Bacteria</taxon>
        <taxon>Pseudomonadati</taxon>
        <taxon>Pseudomonadota</taxon>
        <taxon>Betaproteobacteria</taxon>
        <taxon>Burkholderiales</taxon>
        <taxon>Comamonadaceae</taxon>
        <taxon>Comamonas</taxon>
    </lineage>
</organism>
<evidence type="ECO:0000256" key="1">
    <source>
        <dbReference type="ARBA" id="ARBA00006987"/>
    </source>
</evidence>
<gene>
    <name evidence="3" type="ORF">HUK68_18465</name>
</gene>
<dbReference type="Gene3D" id="3.40.190.10">
    <property type="entry name" value="Periplasmic binding protein-like II"/>
    <property type="match status" value="1"/>
</dbReference>
<evidence type="ECO:0000313" key="3">
    <source>
        <dbReference type="EMBL" id="QKV54718.1"/>
    </source>
</evidence>
<name>A0A6N1X796_9BURK</name>
<feature type="chain" id="PRO_5026723185" evidence="2">
    <location>
        <begin position="34"/>
        <end position="331"/>
    </location>
</feature>
<sequence>MFDTDASNPAPALSRRCVVGMLALGALHLPAQAAAYPAKPVRIVVPYAPGGGSDTAARAIAQRLAESLGQNFVVENRAGAATQAGTVAVTRAAADGHTLLLGTANLATNAALYQKLPYDAVQDLAPISLITKAPVYVVVRADSPIKNLKDLIAHAKASQAGLNYGTPGNGSIPHLACELFSSLAGVRLQHVPYKGSSETVAALVGGQLDLSFDNLTPISGMLKAGKLRAIALTAAKRSALMPQVPTMGELGYAMEAFSWWGLLAPAGTPPEVLSKVNQAMVEALATPQMREQLARVGIEPESCSPAEFAALIRNETGKWAAVVKSAGIKAD</sequence>
<dbReference type="CDD" id="cd13578">
    <property type="entry name" value="PBP2_Bug27"/>
    <property type="match status" value="1"/>
</dbReference>
<dbReference type="KEGG" id="aant:HUK68_18465"/>
<dbReference type="Pfam" id="PF03401">
    <property type="entry name" value="TctC"/>
    <property type="match status" value="1"/>
</dbReference>
<dbReference type="AlphaFoldDB" id="A0A6N1X796"/>
<dbReference type="InterPro" id="IPR042100">
    <property type="entry name" value="Bug_dom1"/>
</dbReference>
<dbReference type="RefSeq" id="WP_175505515.1">
    <property type="nucleotide sequence ID" value="NZ_CAURQT010000006.1"/>
</dbReference>
<keyword evidence="4" id="KW-1185">Reference proteome</keyword>
<dbReference type="Proteomes" id="UP000509579">
    <property type="component" value="Chromosome"/>
</dbReference>
<dbReference type="EMBL" id="CP054840">
    <property type="protein sequence ID" value="QKV54718.1"/>
    <property type="molecule type" value="Genomic_DNA"/>
</dbReference>
<reference evidence="3 4" key="1">
    <citation type="submission" date="2020-06" db="EMBL/GenBank/DDBJ databases">
        <title>Acidovorax antarctica sp. nov., isolated from Corinth ice sheet soil, Antarctic Fields Peninsula.</title>
        <authorList>
            <person name="Xu Q."/>
            <person name="Peng F."/>
        </authorList>
    </citation>
    <scope>NUCLEOTIDE SEQUENCE [LARGE SCALE GENOMIC DNA]</scope>
    <source>
        <strain evidence="3 4">16-35-5</strain>
    </source>
</reference>
<proteinExistence type="inferred from homology"/>
<comment type="similarity">
    <text evidence="1">Belongs to the UPF0065 (bug) family.</text>
</comment>
<accession>A0A6N1X796</accession>
<feature type="signal peptide" evidence="2">
    <location>
        <begin position="1"/>
        <end position="33"/>
    </location>
</feature>
<dbReference type="Gene3D" id="3.40.190.150">
    <property type="entry name" value="Bordetella uptake gene, domain 1"/>
    <property type="match status" value="1"/>
</dbReference>
<dbReference type="InterPro" id="IPR005064">
    <property type="entry name" value="BUG"/>
</dbReference>